<accession>A0ABQ8SB92</accession>
<keyword evidence="3" id="KW-1185">Reference proteome</keyword>
<evidence type="ECO:0000313" key="2">
    <source>
        <dbReference type="EMBL" id="KAJ4431101.1"/>
    </source>
</evidence>
<protein>
    <submittedName>
        <fullName evidence="2">Uncharacterized protein</fullName>
    </submittedName>
</protein>
<feature type="region of interest" description="Disordered" evidence="1">
    <location>
        <begin position="176"/>
        <end position="216"/>
    </location>
</feature>
<organism evidence="2 3">
    <name type="scientific">Periplaneta americana</name>
    <name type="common">American cockroach</name>
    <name type="synonym">Blatta americana</name>
    <dbReference type="NCBI Taxonomy" id="6978"/>
    <lineage>
        <taxon>Eukaryota</taxon>
        <taxon>Metazoa</taxon>
        <taxon>Ecdysozoa</taxon>
        <taxon>Arthropoda</taxon>
        <taxon>Hexapoda</taxon>
        <taxon>Insecta</taxon>
        <taxon>Pterygota</taxon>
        <taxon>Neoptera</taxon>
        <taxon>Polyneoptera</taxon>
        <taxon>Dictyoptera</taxon>
        <taxon>Blattodea</taxon>
        <taxon>Blattoidea</taxon>
        <taxon>Blattidae</taxon>
        <taxon>Blattinae</taxon>
        <taxon>Periplaneta</taxon>
    </lineage>
</organism>
<comment type="caution">
    <text evidence="2">The sequence shown here is derived from an EMBL/GenBank/DDBJ whole genome shotgun (WGS) entry which is preliminary data.</text>
</comment>
<dbReference type="EMBL" id="JAJSOF020000031">
    <property type="protein sequence ID" value="KAJ4431101.1"/>
    <property type="molecule type" value="Genomic_DNA"/>
</dbReference>
<sequence length="336" mass="37531">MIPLCTLLKSGSDVLIQTFTVLVYTPSFLGYIRELENVGTALTESFAVVQKVKDSLETVPASQGKIVAANFKLVIENNPGYKDVFQIADIFSGKCETVTKIRNSYAYKTFGIVNNGRMGRSHLSHRTFGTVTETNFFSFHADLELPVLTSVVHYRRYVRSKFVECGEVRYSPMFALQKPQTDEPPADLTPTCRSKGGRSSNQNEGDNASEMSPGSNIESYPAFARIGLRENPGKNLNQITCPDRDSNPGQLVSQPDALTVTPKINGISDSEMVFGEVRPKIRQRLSDNRLTFGKTSEKLNQVINPKGNRTDARAQLRIGMQYHKGDRYIYIILHDF</sequence>
<feature type="compositionally biased region" description="Polar residues" evidence="1">
    <location>
        <begin position="197"/>
        <end position="216"/>
    </location>
</feature>
<name>A0ABQ8SB92_PERAM</name>
<gene>
    <name evidence="2" type="ORF">ANN_19696</name>
</gene>
<reference evidence="2 3" key="1">
    <citation type="journal article" date="2022" name="Allergy">
        <title>Genome assembly and annotation of Periplaneta americana reveal a comprehensive cockroach allergen profile.</title>
        <authorList>
            <person name="Wang L."/>
            <person name="Xiong Q."/>
            <person name="Saelim N."/>
            <person name="Wang L."/>
            <person name="Nong W."/>
            <person name="Wan A.T."/>
            <person name="Shi M."/>
            <person name="Liu X."/>
            <person name="Cao Q."/>
            <person name="Hui J.H.L."/>
            <person name="Sookrung N."/>
            <person name="Leung T.F."/>
            <person name="Tungtrongchitr A."/>
            <person name="Tsui S.K.W."/>
        </authorList>
    </citation>
    <scope>NUCLEOTIDE SEQUENCE [LARGE SCALE GENOMIC DNA]</scope>
    <source>
        <strain evidence="2">PWHHKU_190912</strain>
    </source>
</reference>
<evidence type="ECO:0000313" key="3">
    <source>
        <dbReference type="Proteomes" id="UP001148838"/>
    </source>
</evidence>
<evidence type="ECO:0000256" key="1">
    <source>
        <dbReference type="SAM" id="MobiDB-lite"/>
    </source>
</evidence>
<dbReference type="Proteomes" id="UP001148838">
    <property type="component" value="Unassembled WGS sequence"/>
</dbReference>
<proteinExistence type="predicted"/>